<keyword evidence="3" id="KW-1185">Reference proteome</keyword>
<dbReference type="Proteomes" id="UP000198211">
    <property type="component" value="Unassembled WGS sequence"/>
</dbReference>
<protein>
    <submittedName>
        <fullName evidence="2">Uncharacterized protein</fullName>
    </submittedName>
</protein>
<evidence type="ECO:0000313" key="3">
    <source>
        <dbReference type="Proteomes" id="UP000198211"/>
    </source>
</evidence>
<proteinExistence type="predicted"/>
<evidence type="ECO:0000313" key="2">
    <source>
        <dbReference type="EMBL" id="OWY97130.1"/>
    </source>
</evidence>
<sequence length="445" mass="49850">MKNEPVVWDTLRPDVIPLMRAGIGYQGSIAMLNGDVMTHNLFPPSELADMLASMMFWNRLDESLWAKYVPEKYYLRAELRLDLLHSEGVRPGYWPDLVDADIRVAQEVMDDGSSEHDDTQHDANYNPDDDIDNQDDDEIQGGDSVPSAPKRRRTSVSSHSEVPAAQSTPTPPKRARSGSSRRQSPLAQIDSGSLTVADTEIVEVPGPGISSWRHYGILMTFAPSSTHAVHQSAGFPDYAPNKAGGIQPLKQRFILADVQTLLATEPWTAMFANRVKRLVLHSYSALTPRARMALDKYIRFMEENAAGFWHGGHWFAIDTSTQGGADMQRERKRQWDALARTVETKQRECVAEGVPSTIFWEAAYWSLPSKPCYWILMNPRSLNSQGNPYSLAEQLDILDRREPARVQWGTANSDEEMVEHIPKSASVSLLPAAARQDNPASRTYD</sequence>
<feature type="region of interest" description="Disordered" evidence="1">
    <location>
        <begin position="110"/>
        <end position="192"/>
    </location>
</feature>
<dbReference type="EMBL" id="NBNE01010815">
    <property type="protein sequence ID" value="OWY97130.1"/>
    <property type="molecule type" value="Genomic_DNA"/>
</dbReference>
<evidence type="ECO:0000256" key="1">
    <source>
        <dbReference type="SAM" id="MobiDB-lite"/>
    </source>
</evidence>
<dbReference type="OrthoDB" id="88877at2759"/>
<dbReference type="AlphaFoldDB" id="A0A225UVL9"/>
<feature type="compositionally biased region" description="Polar residues" evidence="1">
    <location>
        <begin position="177"/>
        <end position="192"/>
    </location>
</feature>
<reference evidence="3" key="1">
    <citation type="submission" date="2017-03" db="EMBL/GenBank/DDBJ databases">
        <title>Phytopthora megakarya and P. palmivora, two closely related causual agents of cacao black pod achieved similar genome size and gene model numbers by different mechanisms.</title>
        <authorList>
            <person name="Ali S."/>
            <person name="Shao J."/>
            <person name="Larry D.J."/>
            <person name="Kronmiller B."/>
            <person name="Shen D."/>
            <person name="Strem M.D."/>
            <person name="Melnick R.L."/>
            <person name="Guiltinan M.J."/>
            <person name="Tyler B.M."/>
            <person name="Meinhardt L.W."/>
            <person name="Bailey B.A."/>
        </authorList>
    </citation>
    <scope>NUCLEOTIDE SEQUENCE [LARGE SCALE GENOMIC DNA]</scope>
    <source>
        <strain evidence="3">zdho120</strain>
    </source>
</reference>
<feature type="compositionally biased region" description="Polar residues" evidence="1">
    <location>
        <begin position="155"/>
        <end position="168"/>
    </location>
</feature>
<name>A0A225UVL9_9STRA</name>
<accession>A0A225UVL9</accession>
<organism evidence="2 3">
    <name type="scientific">Phytophthora megakarya</name>
    <dbReference type="NCBI Taxonomy" id="4795"/>
    <lineage>
        <taxon>Eukaryota</taxon>
        <taxon>Sar</taxon>
        <taxon>Stramenopiles</taxon>
        <taxon>Oomycota</taxon>
        <taxon>Peronosporomycetes</taxon>
        <taxon>Peronosporales</taxon>
        <taxon>Peronosporaceae</taxon>
        <taxon>Phytophthora</taxon>
    </lineage>
</organism>
<feature type="compositionally biased region" description="Acidic residues" evidence="1">
    <location>
        <begin position="127"/>
        <end position="140"/>
    </location>
</feature>
<comment type="caution">
    <text evidence="2">The sequence shown here is derived from an EMBL/GenBank/DDBJ whole genome shotgun (WGS) entry which is preliminary data.</text>
</comment>
<gene>
    <name evidence="2" type="ORF">PHMEG_00032419</name>
</gene>